<sequence length="625" mass="68534">MEKSLEDNLYQAILKQDQDKVSHLLSKGANPNKSVSYGKTCLGEAANIGNVSIVKLLIEATISESTLSNPRNVVARKRNYKSHKRKYKHDWQPETVVKCKNMNEKKLKESNDTGQYKSLASRQDGSKFEKNQGYFVFIHSEGSSSDENKVPGLKSPTSPLPLTPSPQSDLEWDEEINSDTPVVGTSEDETWSSMYKWYAAILENTGAAIASASAATNGIDQQDTYMRTALHYAAEQGHEAVVCLLLNAGCKLDLTAGDGLTPLHVAAIKNHGGIATELLTAGSSVNYKTHEKTTALHFAASRGFLEMVKLLVSNGAYLEARDTSERTPLYLAVVRGHIDVVKYLISMGANVNSEQIHGYTPLCEAVWQRFTTVVEVLLAAGARITHSHKLLHNAIIQRQELIVKMLANVGGGINLHNDNGDTPLLLAGRVSQPNVARILLERGANVNACNSITGANVLHIAVESIDCPEEFEELLICLLEYNIDMNSTALTGDTALNRALLLHKDCAAVLLIRHGADVNVCDLQSCGLDNLSIAGRRRSPDLARLLIKAGHCLPMLEAGVVPKPGSSVYWLYCASKEPSNLSDLCRIKIRHTRKHRTLLSYINSLPLPMSLKRFLMMENECIFNS</sequence>
<keyword evidence="7" id="KW-1185">Reference proteome</keyword>
<reference evidence="6" key="1">
    <citation type="submission" date="2021-12" db="EMBL/GenBank/DDBJ databases">
        <authorList>
            <person name="King R."/>
        </authorList>
    </citation>
    <scope>NUCLEOTIDE SEQUENCE</scope>
</reference>
<feature type="repeat" description="ANK" evidence="3">
    <location>
        <begin position="357"/>
        <end position="389"/>
    </location>
</feature>
<evidence type="ECO:0000313" key="6">
    <source>
        <dbReference type="EMBL" id="CAH0404809.1"/>
    </source>
</evidence>
<dbReference type="PRINTS" id="PR01415">
    <property type="entry name" value="ANKYRIN"/>
</dbReference>
<dbReference type="Gene3D" id="1.25.40.20">
    <property type="entry name" value="Ankyrin repeat-containing domain"/>
    <property type="match status" value="4"/>
</dbReference>
<protein>
    <recommendedName>
        <fullName evidence="5">SOCS box domain-containing protein</fullName>
    </recommendedName>
</protein>
<dbReference type="SMART" id="SM00969">
    <property type="entry name" value="SOCS_box"/>
    <property type="match status" value="1"/>
</dbReference>
<dbReference type="Pfam" id="PF00023">
    <property type="entry name" value="Ank"/>
    <property type="match status" value="1"/>
</dbReference>
<dbReference type="PROSITE" id="PS50297">
    <property type="entry name" value="ANK_REP_REGION"/>
    <property type="match status" value="5"/>
</dbReference>
<accession>A0ABN8B8F4</accession>
<dbReference type="PANTHER" id="PTHR23206">
    <property type="entry name" value="MASK PROTEIN"/>
    <property type="match status" value="1"/>
</dbReference>
<dbReference type="Proteomes" id="UP001153292">
    <property type="component" value="Chromosome 3"/>
</dbReference>
<evidence type="ECO:0000256" key="2">
    <source>
        <dbReference type="ARBA" id="ARBA00023043"/>
    </source>
</evidence>
<proteinExistence type="predicted"/>
<dbReference type="Pfam" id="PF07525">
    <property type="entry name" value="SOCS_box"/>
    <property type="match status" value="1"/>
</dbReference>
<feature type="region of interest" description="Disordered" evidence="4">
    <location>
        <begin position="142"/>
        <end position="172"/>
    </location>
</feature>
<dbReference type="Pfam" id="PF12796">
    <property type="entry name" value="Ank_2"/>
    <property type="match status" value="2"/>
</dbReference>
<dbReference type="Gene3D" id="1.10.750.20">
    <property type="entry name" value="SOCS box"/>
    <property type="match status" value="1"/>
</dbReference>
<dbReference type="PANTHER" id="PTHR23206:SF7">
    <property type="entry name" value="PROTEIN KINASE DOMAIN-CONTAINING PROTEIN"/>
    <property type="match status" value="1"/>
</dbReference>
<evidence type="ECO:0000256" key="4">
    <source>
        <dbReference type="SAM" id="MobiDB-lite"/>
    </source>
</evidence>
<evidence type="ECO:0000256" key="1">
    <source>
        <dbReference type="ARBA" id="ARBA00022737"/>
    </source>
</evidence>
<organism evidence="6 7">
    <name type="scientific">Chilo suppressalis</name>
    <name type="common">Asiatic rice borer moth</name>
    <dbReference type="NCBI Taxonomy" id="168631"/>
    <lineage>
        <taxon>Eukaryota</taxon>
        <taxon>Metazoa</taxon>
        <taxon>Ecdysozoa</taxon>
        <taxon>Arthropoda</taxon>
        <taxon>Hexapoda</taxon>
        <taxon>Insecta</taxon>
        <taxon>Pterygota</taxon>
        <taxon>Neoptera</taxon>
        <taxon>Endopterygota</taxon>
        <taxon>Lepidoptera</taxon>
        <taxon>Glossata</taxon>
        <taxon>Ditrysia</taxon>
        <taxon>Pyraloidea</taxon>
        <taxon>Crambidae</taxon>
        <taxon>Crambinae</taxon>
        <taxon>Chilo</taxon>
    </lineage>
</organism>
<feature type="repeat" description="ANK" evidence="3">
    <location>
        <begin position="291"/>
        <end position="323"/>
    </location>
</feature>
<dbReference type="InterPro" id="IPR001496">
    <property type="entry name" value="SOCS_box"/>
</dbReference>
<gene>
    <name evidence="6" type="ORF">CHILSU_LOCUS8157</name>
</gene>
<evidence type="ECO:0000313" key="7">
    <source>
        <dbReference type="Proteomes" id="UP001153292"/>
    </source>
</evidence>
<dbReference type="PROSITE" id="PS50088">
    <property type="entry name" value="ANK_REPEAT"/>
    <property type="match status" value="6"/>
</dbReference>
<feature type="domain" description="SOCS box" evidence="5">
    <location>
        <begin position="571"/>
        <end position="615"/>
    </location>
</feature>
<dbReference type="SMART" id="SM00248">
    <property type="entry name" value="ANK"/>
    <property type="match status" value="10"/>
</dbReference>
<keyword evidence="2 3" id="KW-0040">ANK repeat</keyword>
<evidence type="ECO:0000259" key="5">
    <source>
        <dbReference type="PROSITE" id="PS50225"/>
    </source>
</evidence>
<dbReference type="InterPro" id="IPR036770">
    <property type="entry name" value="Ankyrin_rpt-contain_sf"/>
</dbReference>
<dbReference type="EMBL" id="OU963896">
    <property type="protein sequence ID" value="CAH0404809.1"/>
    <property type="molecule type" value="Genomic_DNA"/>
</dbReference>
<feature type="repeat" description="ANK" evidence="3">
    <location>
        <begin position="258"/>
        <end position="290"/>
    </location>
</feature>
<dbReference type="CDD" id="cd03587">
    <property type="entry name" value="SOCS"/>
    <property type="match status" value="1"/>
</dbReference>
<dbReference type="InterPro" id="IPR036036">
    <property type="entry name" value="SOCS_box-like_dom_sf"/>
</dbReference>
<dbReference type="PROSITE" id="PS50225">
    <property type="entry name" value="SOCS"/>
    <property type="match status" value="1"/>
</dbReference>
<name>A0ABN8B8F4_CHISP</name>
<evidence type="ECO:0000256" key="3">
    <source>
        <dbReference type="PROSITE-ProRule" id="PRU00023"/>
    </source>
</evidence>
<feature type="repeat" description="ANK" evidence="3">
    <location>
        <begin position="225"/>
        <end position="257"/>
    </location>
</feature>
<feature type="repeat" description="ANK" evidence="3">
    <location>
        <begin position="324"/>
        <end position="356"/>
    </location>
</feature>
<dbReference type="InterPro" id="IPR051631">
    <property type="entry name" value="Ankyrin-KH/SAM_domain"/>
</dbReference>
<dbReference type="SUPFAM" id="SSF48403">
    <property type="entry name" value="Ankyrin repeat"/>
    <property type="match status" value="2"/>
</dbReference>
<dbReference type="InterPro" id="IPR002110">
    <property type="entry name" value="Ankyrin_rpt"/>
</dbReference>
<dbReference type="SUPFAM" id="SSF158235">
    <property type="entry name" value="SOCS box-like"/>
    <property type="match status" value="1"/>
</dbReference>
<keyword evidence="1" id="KW-0677">Repeat</keyword>
<feature type="repeat" description="ANK" evidence="3">
    <location>
        <begin position="419"/>
        <end position="451"/>
    </location>
</feature>